<gene>
    <name evidence="3" type="ORF">GD597_09910</name>
</gene>
<dbReference type="AlphaFoldDB" id="A0A8J8JUP3"/>
<dbReference type="GO" id="GO:0120147">
    <property type="term" value="F:formylglycine-generating oxidase activity"/>
    <property type="evidence" value="ECO:0007669"/>
    <property type="project" value="TreeGrafter"/>
</dbReference>
<dbReference type="InterPro" id="IPR005532">
    <property type="entry name" value="SUMF_dom"/>
</dbReference>
<dbReference type="InterPro" id="IPR042095">
    <property type="entry name" value="SUMF_sf"/>
</dbReference>
<dbReference type="Gene3D" id="3.90.1580.10">
    <property type="entry name" value="paralog of FGE (formylglycine-generating enzyme)"/>
    <property type="match status" value="1"/>
</dbReference>
<proteinExistence type="predicted"/>
<feature type="domain" description="Sulfatase-modifying factor enzyme-like" evidence="2">
    <location>
        <begin position="38"/>
        <end position="271"/>
    </location>
</feature>
<evidence type="ECO:0000313" key="3">
    <source>
        <dbReference type="EMBL" id="NNV55774.1"/>
    </source>
</evidence>
<dbReference type="InterPro" id="IPR051043">
    <property type="entry name" value="Sulfatase_Mod_Factor_Kinase"/>
</dbReference>
<keyword evidence="4" id="KW-1185">Reference proteome</keyword>
<dbReference type="RefSeq" id="WP_171607703.1">
    <property type="nucleotide sequence ID" value="NZ_WHPF01000006.1"/>
</dbReference>
<dbReference type="Proteomes" id="UP000598971">
    <property type="component" value="Unassembled WGS sequence"/>
</dbReference>
<feature type="chain" id="PRO_5035172136" evidence="1">
    <location>
        <begin position="20"/>
        <end position="314"/>
    </location>
</feature>
<dbReference type="EMBL" id="WHPF01000006">
    <property type="protein sequence ID" value="NNV55774.1"/>
    <property type="molecule type" value="Genomic_DNA"/>
</dbReference>
<sequence>MKKLIFIPLFLILAFCGFAQKEFTKYTSVIPGSKVSFTMVPIPAGSFEMGSPATDKTAKKDEKPQQTITLSAFWMCEHEVTFDEFQLFYEDATIPVNSEEVDAVTRPTPQYIDFSMGMGKQGGFPVNSMSQYTAIMYCKWLYSKTGVFYRLPTEAEWGYACRAGSKDMFYFGNDSSKLGDYAWFVDNGQEKFHKVMQKKPNQWGLYDMMGNLSEWTLDQYDNDYLTKIAANAKDPLMSPGPKYPRSIRGGCYEDPAINLRSAARNKSIPYMNRRDPQVPKSKWWLTDAGTVGFRIVSPVQQPTAAEAAAFYSKY</sequence>
<dbReference type="InterPro" id="IPR016187">
    <property type="entry name" value="CTDL_fold"/>
</dbReference>
<protein>
    <submittedName>
        <fullName evidence="3">SUMF1/EgtB/PvdO family nonheme iron enzyme</fullName>
    </submittedName>
</protein>
<dbReference type="Pfam" id="PF03781">
    <property type="entry name" value="FGE-sulfatase"/>
    <property type="match status" value="1"/>
</dbReference>
<dbReference type="PANTHER" id="PTHR23150:SF19">
    <property type="entry name" value="FORMYLGLYCINE-GENERATING ENZYME"/>
    <property type="match status" value="1"/>
</dbReference>
<reference evidence="3" key="1">
    <citation type="submission" date="2019-10" db="EMBL/GenBank/DDBJ databases">
        <title>Draft genome sequence of Panacibacter sp. KCS-6.</title>
        <authorList>
            <person name="Yim K.J."/>
        </authorList>
    </citation>
    <scope>NUCLEOTIDE SEQUENCE</scope>
    <source>
        <strain evidence="3">KCS-6</strain>
    </source>
</reference>
<name>A0A8J8JUP3_9BACT</name>
<dbReference type="SUPFAM" id="SSF56436">
    <property type="entry name" value="C-type lectin-like"/>
    <property type="match status" value="1"/>
</dbReference>
<accession>A0A8J8JUP3</accession>
<evidence type="ECO:0000313" key="4">
    <source>
        <dbReference type="Proteomes" id="UP000598971"/>
    </source>
</evidence>
<evidence type="ECO:0000259" key="2">
    <source>
        <dbReference type="Pfam" id="PF03781"/>
    </source>
</evidence>
<keyword evidence="1" id="KW-0732">Signal</keyword>
<organism evidence="3 4">
    <name type="scientific">Limnovirga soli</name>
    <dbReference type="NCBI Taxonomy" id="2656915"/>
    <lineage>
        <taxon>Bacteria</taxon>
        <taxon>Pseudomonadati</taxon>
        <taxon>Bacteroidota</taxon>
        <taxon>Chitinophagia</taxon>
        <taxon>Chitinophagales</taxon>
        <taxon>Chitinophagaceae</taxon>
        <taxon>Limnovirga</taxon>
    </lineage>
</organism>
<feature type="signal peptide" evidence="1">
    <location>
        <begin position="1"/>
        <end position="19"/>
    </location>
</feature>
<dbReference type="PANTHER" id="PTHR23150">
    <property type="entry name" value="SULFATASE MODIFYING FACTOR 1, 2"/>
    <property type="match status" value="1"/>
</dbReference>
<comment type="caution">
    <text evidence="3">The sequence shown here is derived from an EMBL/GenBank/DDBJ whole genome shotgun (WGS) entry which is preliminary data.</text>
</comment>
<evidence type="ECO:0000256" key="1">
    <source>
        <dbReference type="SAM" id="SignalP"/>
    </source>
</evidence>